<name>A0A165I0M6_EXIGL</name>
<proteinExistence type="predicted"/>
<dbReference type="InParanoid" id="A0A165I0M6"/>
<protein>
    <recommendedName>
        <fullName evidence="3">F-box domain-containing protein</fullName>
    </recommendedName>
</protein>
<organism evidence="1 2">
    <name type="scientific">Exidia glandulosa HHB12029</name>
    <dbReference type="NCBI Taxonomy" id="1314781"/>
    <lineage>
        <taxon>Eukaryota</taxon>
        <taxon>Fungi</taxon>
        <taxon>Dikarya</taxon>
        <taxon>Basidiomycota</taxon>
        <taxon>Agaricomycotina</taxon>
        <taxon>Agaricomycetes</taxon>
        <taxon>Auriculariales</taxon>
        <taxon>Exidiaceae</taxon>
        <taxon>Exidia</taxon>
    </lineage>
</organism>
<dbReference type="EMBL" id="KV426003">
    <property type="protein sequence ID" value="KZV92728.1"/>
    <property type="molecule type" value="Genomic_DNA"/>
</dbReference>
<dbReference type="AlphaFoldDB" id="A0A165I0M6"/>
<evidence type="ECO:0000313" key="2">
    <source>
        <dbReference type="Proteomes" id="UP000077266"/>
    </source>
</evidence>
<evidence type="ECO:0008006" key="3">
    <source>
        <dbReference type="Google" id="ProtNLM"/>
    </source>
</evidence>
<gene>
    <name evidence="1" type="ORF">EXIGLDRAFT_768739</name>
</gene>
<keyword evidence="2" id="KW-1185">Reference proteome</keyword>
<dbReference type="Proteomes" id="UP000077266">
    <property type="component" value="Unassembled WGS sequence"/>
</dbReference>
<evidence type="ECO:0000313" key="1">
    <source>
        <dbReference type="EMBL" id="KZV92728.1"/>
    </source>
</evidence>
<reference evidence="1 2" key="1">
    <citation type="journal article" date="2016" name="Mol. Biol. Evol.">
        <title>Comparative Genomics of Early-Diverging Mushroom-Forming Fungi Provides Insights into the Origins of Lignocellulose Decay Capabilities.</title>
        <authorList>
            <person name="Nagy L.G."/>
            <person name="Riley R."/>
            <person name="Tritt A."/>
            <person name="Adam C."/>
            <person name="Daum C."/>
            <person name="Floudas D."/>
            <person name="Sun H."/>
            <person name="Yadav J.S."/>
            <person name="Pangilinan J."/>
            <person name="Larsson K.H."/>
            <person name="Matsuura K."/>
            <person name="Barry K."/>
            <person name="Labutti K."/>
            <person name="Kuo R."/>
            <person name="Ohm R.A."/>
            <person name="Bhattacharya S.S."/>
            <person name="Shirouzu T."/>
            <person name="Yoshinaga Y."/>
            <person name="Martin F.M."/>
            <person name="Grigoriev I.V."/>
            <person name="Hibbett D.S."/>
        </authorList>
    </citation>
    <scope>NUCLEOTIDE SEQUENCE [LARGE SCALE GENOMIC DNA]</scope>
    <source>
        <strain evidence="1 2">HHB12029</strain>
    </source>
</reference>
<accession>A0A165I0M6</accession>
<sequence>MVIAFGPENARDPLHYRIRSIKVSMDFHRCAGPSSECKFTDITCVVPIVALCQLNLVHLELHVATDELLYNIASKVDALPRLRFLRVASNSAPLSIGAVVAATRHCSSLETLCFRISHFRDIYGALALKQKAPFRLRCLSIEAGEIDARALAWHPSR</sequence>